<evidence type="ECO:0000256" key="6">
    <source>
        <dbReference type="SAM" id="MobiDB-lite"/>
    </source>
</evidence>
<gene>
    <name evidence="7" type="ORF">Tco_0802244</name>
</gene>
<dbReference type="Proteomes" id="UP001151760">
    <property type="component" value="Unassembled WGS sequence"/>
</dbReference>
<evidence type="ECO:0000256" key="3">
    <source>
        <dbReference type="ARBA" id="ARBA00022840"/>
    </source>
</evidence>
<evidence type="ECO:0000256" key="1">
    <source>
        <dbReference type="ARBA" id="ARBA00022692"/>
    </source>
</evidence>
<keyword evidence="3" id="KW-0067">ATP-binding</keyword>
<keyword evidence="4" id="KW-1133">Transmembrane helix</keyword>
<comment type="caution">
    <text evidence="7">The sequence shown here is derived from an EMBL/GenBank/DDBJ whole genome shotgun (WGS) entry which is preliminary data.</text>
</comment>
<keyword evidence="8" id="KW-1185">Reference proteome</keyword>
<protein>
    <submittedName>
        <fullName evidence="7">Uncharacterized protein</fullName>
    </submittedName>
</protein>
<feature type="region of interest" description="Disordered" evidence="6">
    <location>
        <begin position="14"/>
        <end position="33"/>
    </location>
</feature>
<reference evidence="7" key="1">
    <citation type="journal article" date="2022" name="Int. J. Mol. Sci.">
        <title>Draft Genome of Tanacetum Coccineum: Genomic Comparison of Closely Related Tanacetum-Family Plants.</title>
        <authorList>
            <person name="Yamashiro T."/>
            <person name="Shiraishi A."/>
            <person name="Nakayama K."/>
            <person name="Satake H."/>
        </authorList>
    </citation>
    <scope>NUCLEOTIDE SEQUENCE</scope>
</reference>
<dbReference type="EMBL" id="BQNB010011797">
    <property type="protein sequence ID" value="GJS95276.1"/>
    <property type="molecule type" value="Genomic_DNA"/>
</dbReference>
<evidence type="ECO:0000256" key="4">
    <source>
        <dbReference type="ARBA" id="ARBA00022989"/>
    </source>
</evidence>
<evidence type="ECO:0000256" key="2">
    <source>
        <dbReference type="ARBA" id="ARBA00022741"/>
    </source>
</evidence>
<proteinExistence type="predicted"/>
<keyword evidence="1" id="KW-0812">Transmembrane</keyword>
<keyword evidence="5" id="KW-0472">Membrane</keyword>
<evidence type="ECO:0000313" key="7">
    <source>
        <dbReference type="EMBL" id="GJS95276.1"/>
    </source>
</evidence>
<evidence type="ECO:0000313" key="8">
    <source>
        <dbReference type="Proteomes" id="UP001151760"/>
    </source>
</evidence>
<feature type="non-terminal residue" evidence="7">
    <location>
        <position position="224"/>
    </location>
</feature>
<dbReference type="InterPro" id="IPR036640">
    <property type="entry name" value="ABC1_TM_sf"/>
</dbReference>
<reference evidence="7" key="2">
    <citation type="submission" date="2022-01" db="EMBL/GenBank/DDBJ databases">
        <authorList>
            <person name="Yamashiro T."/>
            <person name="Shiraishi A."/>
            <person name="Satake H."/>
            <person name="Nakayama K."/>
        </authorList>
    </citation>
    <scope>NUCLEOTIDE SEQUENCE</scope>
</reference>
<dbReference type="PANTHER" id="PTHR24223:SF369">
    <property type="entry name" value="ABC TRANSPORTER C FAMILY MEMBER 10"/>
    <property type="match status" value="1"/>
</dbReference>
<organism evidence="7 8">
    <name type="scientific">Tanacetum coccineum</name>
    <dbReference type="NCBI Taxonomy" id="301880"/>
    <lineage>
        <taxon>Eukaryota</taxon>
        <taxon>Viridiplantae</taxon>
        <taxon>Streptophyta</taxon>
        <taxon>Embryophyta</taxon>
        <taxon>Tracheophyta</taxon>
        <taxon>Spermatophyta</taxon>
        <taxon>Magnoliopsida</taxon>
        <taxon>eudicotyledons</taxon>
        <taxon>Gunneridae</taxon>
        <taxon>Pentapetalae</taxon>
        <taxon>asterids</taxon>
        <taxon>campanulids</taxon>
        <taxon>Asterales</taxon>
        <taxon>Asteraceae</taxon>
        <taxon>Asteroideae</taxon>
        <taxon>Anthemideae</taxon>
        <taxon>Anthemidinae</taxon>
        <taxon>Tanacetum</taxon>
    </lineage>
</organism>
<keyword evidence="2" id="KW-0547">Nucleotide-binding</keyword>
<evidence type="ECO:0000256" key="5">
    <source>
        <dbReference type="ARBA" id="ARBA00023136"/>
    </source>
</evidence>
<dbReference type="PANTHER" id="PTHR24223">
    <property type="entry name" value="ATP-BINDING CASSETTE SUB-FAMILY C"/>
    <property type="match status" value="1"/>
</dbReference>
<name>A0ABQ5A0L6_9ASTR</name>
<accession>A0ABQ5A0L6</accession>
<dbReference type="Gene3D" id="1.20.1560.10">
    <property type="entry name" value="ABC transporter type 1, transmembrane domain"/>
    <property type="match status" value="1"/>
</dbReference>
<sequence length="224" mass="24826">MTVTLIYAPPVNHNDNIHHQPPHTPAASPRHSTNFLNRKGGIRSQFCSDLKLELSDSNSLTVVSSRDFPHRQPIYKGAIVSTGTFGACYFIGIPLNASDVFTFVATLRLVQVPIRTIPDVIGLMIQAKVAFLRILIFLEAPELESSDVRQKVNKGGLDYKILSDSEFVMDALSMKTVLLVTHQVDFLPTFDSVLEIIAAAPYNQLMARYKAIKALGIYKRAGQQ</sequence>
<dbReference type="InterPro" id="IPR050173">
    <property type="entry name" value="ABC_transporter_C-like"/>
</dbReference>